<evidence type="ECO:0000313" key="5">
    <source>
        <dbReference type="EMBL" id="KAK7038776.1"/>
    </source>
</evidence>
<evidence type="ECO:0000256" key="2">
    <source>
        <dbReference type="ARBA" id="ARBA00010421"/>
    </source>
</evidence>
<dbReference type="Proteomes" id="UP001383192">
    <property type="component" value="Unassembled WGS sequence"/>
</dbReference>
<dbReference type="Pfam" id="PF07249">
    <property type="entry name" value="Cerato-platanin"/>
    <property type="match status" value="1"/>
</dbReference>
<dbReference type="EMBL" id="JAYKXP010000043">
    <property type="protein sequence ID" value="KAK7038776.1"/>
    <property type="molecule type" value="Genomic_DNA"/>
</dbReference>
<dbReference type="CDD" id="cd22778">
    <property type="entry name" value="DPBB_CEPL-like"/>
    <property type="match status" value="1"/>
</dbReference>
<keyword evidence="3" id="KW-0964">Secreted</keyword>
<dbReference type="SUPFAM" id="SSF50685">
    <property type="entry name" value="Barwin-like endoglucanases"/>
    <property type="match status" value="1"/>
</dbReference>
<evidence type="ECO:0008006" key="7">
    <source>
        <dbReference type="Google" id="ProtNLM"/>
    </source>
</evidence>
<accession>A0AAW0CJ64</accession>
<evidence type="ECO:0000256" key="1">
    <source>
        <dbReference type="ARBA" id="ARBA00004613"/>
    </source>
</evidence>
<gene>
    <name evidence="5" type="ORF">VNI00_010662</name>
</gene>
<reference evidence="5 6" key="1">
    <citation type="submission" date="2024-01" db="EMBL/GenBank/DDBJ databases">
        <title>A draft genome for a cacao thread blight-causing isolate of Paramarasmius palmivorus.</title>
        <authorList>
            <person name="Baruah I.K."/>
            <person name="Bukari Y."/>
            <person name="Amoako-Attah I."/>
            <person name="Meinhardt L.W."/>
            <person name="Bailey B.A."/>
            <person name="Cohen S.P."/>
        </authorList>
    </citation>
    <scope>NUCLEOTIDE SEQUENCE [LARGE SCALE GENOMIC DNA]</scope>
    <source>
        <strain evidence="5 6">GH-12</strain>
    </source>
</reference>
<name>A0AAW0CJ64_9AGAR</name>
<comment type="similarity">
    <text evidence="2">Belongs to the cerato-platanin family.</text>
</comment>
<dbReference type="InterPro" id="IPR010829">
    <property type="entry name" value="Cerato-platanin"/>
</dbReference>
<feature type="chain" id="PRO_5043844260" description="Cerato-platanin" evidence="4">
    <location>
        <begin position="16"/>
        <end position="143"/>
    </location>
</feature>
<evidence type="ECO:0000256" key="3">
    <source>
        <dbReference type="ARBA" id="ARBA00022525"/>
    </source>
</evidence>
<dbReference type="GO" id="GO:0005576">
    <property type="term" value="C:extracellular region"/>
    <property type="evidence" value="ECO:0007669"/>
    <property type="project" value="UniProtKB-SubCell"/>
</dbReference>
<dbReference type="Gene3D" id="2.40.40.10">
    <property type="entry name" value="RlpA-like domain"/>
    <property type="match status" value="1"/>
</dbReference>
<keyword evidence="4" id="KW-0732">Signal</keyword>
<proteinExistence type="inferred from homology"/>
<sequence>MKLITAIALATSAAALNIPRGNTGTYQLRYDSTYGNPRQSLSIVSCSNGDNGMLTKGYETVGDVPSYVGAAQGVTWNSPNCGTCWQISYGDRSINMVAVDYAASGFRVSPAAMNYLTNNQAYNGNLGVVDVQVKQVDKSACNL</sequence>
<dbReference type="InterPro" id="IPR036908">
    <property type="entry name" value="RlpA-like_sf"/>
</dbReference>
<protein>
    <recommendedName>
        <fullName evidence="7">Cerato-platanin</fullName>
    </recommendedName>
</protein>
<dbReference type="AlphaFoldDB" id="A0AAW0CJ64"/>
<evidence type="ECO:0000256" key="4">
    <source>
        <dbReference type="SAM" id="SignalP"/>
    </source>
</evidence>
<organism evidence="5 6">
    <name type="scientific">Paramarasmius palmivorus</name>
    <dbReference type="NCBI Taxonomy" id="297713"/>
    <lineage>
        <taxon>Eukaryota</taxon>
        <taxon>Fungi</taxon>
        <taxon>Dikarya</taxon>
        <taxon>Basidiomycota</taxon>
        <taxon>Agaricomycotina</taxon>
        <taxon>Agaricomycetes</taxon>
        <taxon>Agaricomycetidae</taxon>
        <taxon>Agaricales</taxon>
        <taxon>Marasmiineae</taxon>
        <taxon>Marasmiaceae</taxon>
        <taxon>Paramarasmius</taxon>
    </lineage>
</organism>
<keyword evidence="6" id="KW-1185">Reference proteome</keyword>
<evidence type="ECO:0000313" key="6">
    <source>
        <dbReference type="Proteomes" id="UP001383192"/>
    </source>
</evidence>
<comment type="subcellular location">
    <subcellularLocation>
        <location evidence="1">Secreted</location>
    </subcellularLocation>
</comment>
<feature type="signal peptide" evidence="4">
    <location>
        <begin position="1"/>
        <end position="15"/>
    </location>
</feature>
<comment type="caution">
    <text evidence="5">The sequence shown here is derived from an EMBL/GenBank/DDBJ whole genome shotgun (WGS) entry which is preliminary data.</text>
</comment>